<dbReference type="Gene3D" id="3.40.50.2000">
    <property type="entry name" value="Glycogen Phosphorylase B"/>
    <property type="match status" value="2"/>
</dbReference>
<comment type="caution">
    <text evidence="3">The sequence shown here is derived from an EMBL/GenBank/DDBJ whole genome shotgun (WGS) entry which is preliminary data.</text>
</comment>
<feature type="region of interest" description="Disordered" evidence="2">
    <location>
        <begin position="1"/>
        <end position="22"/>
    </location>
</feature>
<accession>A0A917GU79</accession>
<dbReference type="GO" id="GO:0016757">
    <property type="term" value="F:glycosyltransferase activity"/>
    <property type="evidence" value="ECO:0007669"/>
    <property type="project" value="TreeGrafter"/>
</dbReference>
<evidence type="ECO:0000313" key="3">
    <source>
        <dbReference type="EMBL" id="GGG56716.1"/>
    </source>
</evidence>
<protein>
    <recommendedName>
        <fullName evidence="1">D-inositol 3-phosphate glycosyltransferase</fullName>
    </recommendedName>
</protein>
<keyword evidence="4" id="KW-1185">Reference proteome</keyword>
<dbReference type="InterPro" id="IPR016024">
    <property type="entry name" value="ARM-type_fold"/>
</dbReference>
<dbReference type="InterPro" id="IPR050194">
    <property type="entry name" value="Glycosyltransferase_grp1"/>
</dbReference>
<feature type="compositionally biased region" description="Low complexity" evidence="2">
    <location>
        <begin position="315"/>
        <end position="325"/>
    </location>
</feature>
<dbReference type="PANTHER" id="PTHR45947:SF3">
    <property type="entry name" value="SULFOQUINOVOSYL TRANSFERASE SQD2"/>
    <property type="match status" value="1"/>
</dbReference>
<dbReference type="AlphaFoldDB" id="A0A917GU79"/>
<dbReference type="SUPFAM" id="SSF53756">
    <property type="entry name" value="UDP-Glycosyltransferase/glycogen phosphorylase"/>
    <property type="match status" value="1"/>
</dbReference>
<dbReference type="Pfam" id="PF13692">
    <property type="entry name" value="Glyco_trans_1_4"/>
    <property type="match status" value="1"/>
</dbReference>
<dbReference type="PANTHER" id="PTHR45947">
    <property type="entry name" value="SULFOQUINOVOSYL TRANSFERASE SQD2"/>
    <property type="match status" value="1"/>
</dbReference>
<organism evidence="3 4">
    <name type="scientific">Kocuria dechangensis</name>
    <dbReference type="NCBI Taxonomy" id="1176249"/>
    <lineage>
        <taxon>Bacteria</taxon>
        <taxon>Bacillati</taxon>
        <taxon>Actinomycetota</taxon>
        <taxon>Actinomycetes</taxon>
        <taxon>Micrococcales</taxon>
        <taxon>Micrococcaceae</taxon>
        <taxon>Kocuria</taxon>
    </lineage>
</organism>
<proteinExistence type="predicted"/>
<reference evidence="3" key="2">
    <citation type="submission" date="2020-09" db="EMBL/GenBank/DDBJ databases">
        <authorList>
            <person name="Sun Q."/>
            <person name="Zhou Y."/>
        </authorList>
    </citation>
    <scope>NUCLEOTIDE SEQUENCE</scope>
    <source>
        <strain evidence="3">CGMCC 1.12187</strain>
    </source>
</reference>
<name>A0A917GU79_9MICC</name>
<evidence type="ECO:0000313" key="4">
    <source>
        <dbReference type="Proteomes" id="UP000638848"/>
    </source>
</evidence>
<feature type="region of interest" description="Disordered" evidence="2">
    <location>
        <begin position="306"/>
        <end position="325"/>
    </location>
</feature>
<dbReference type="SUPFAM" id="SSF48371">
    <property type="entry name" value="ARM repeat"/>
    <property type="match status" value="1"/>
</dbReference>
<reference evidence="3" key="1">
    <citation type="journal article" date="2014" name="Int. J. Syst. Evol. Microbiol.">
        <title>Complete genome sequence of Corynebacterium casei LMG S-19264T (=DSM 44701T), isolated from a smear-ripened cheese.</title>
        <authorList>
            <consortium name="US DOE Joint Genome Institute (JGI-PGF)"/>
            <person name="Walter F."/>
            <person name="Albersmeier A."/>
            <person name="Kalinowski J."/>
            <person name="Ruckert C."/>
        </authorList>
    </citation>
    <scope>NUCLEOTIDE SEQUENCE</scope>
    <source>
        <strain evidence="3">CGMCC 1.12187</strain>
    </source>
</reference>
<gene>
    <name evidence="3" type="ORF">GCM10011374_19470</name>
</gene>
<evidence type="ECO:0000256" key="2">
    <source>
        <dbReference type="SAM" id="MobiDB-lite"/>
    </source>
</evidence>
<evidence type="ECO:0000256" key="1">
    <source>
        <dbReference type="ARBA" id="ARBA00021292"/>
    </source>
</evidence>
<dbReference type="EMBL" id="BMEQ01000008">
    <property type="protein sequence ID" value="GGG56716.1"/>
    <property type="molecule type" value="Genomic_DNA"/>
</dbReference>
<sequence length="758" mass="77621">MTRATDPCAAPGSGGAAGTRSALDAVHRAPTILEAVRRAEALSAAVADDDPAEALAELSAAVRRPGDQVVSIAAVHALGALPTAEAGAELAGLLAGPLPHLREHAVWALGAHTTVPDAVAPLVGVVAEGGFPGMLAQRTLEAWARTAPRPVLGALEQGLAEEPGPPRRARLAETAGLVPGPGPERLLELLVLDPAEDPRTRATALEALAGRLQDDPAPRDAVEDLARRCAAAGGELGAVAGLVLEDAAHAALGPDPAREPGHTGLTVVQPFLHAEIDHGLTRSGQGDNGGIATLLVHLGDALCAAPDSAPDRAPDSTPGGPPRVTRVVTVSRGDHVEARRALAGLGRDGHAFAPVPFLGEPVHSAVAWPRRVAAVRGVRRVLRRAGRVDAVHLRMADVGSMAAAEAARAEGVPVVLTMAPDPHALIAAREAAGTLTRDRFGAADHAEHLWFRLRLLADLGAQARHMVLFPRPALARDARDLLGVDLAARPGRHTVVPEGIDLRAVEEAAAQTAPGAGGPGPAAARALADLDGVLAGLPPSRRALPLLVTVGRLHRVKGTAALVRAWAGEPALRDRCNLLVVGGDLDRPSPDEREQLDLVDAVVPRADAASRGLLLAGHRPNGTVAVWLAAVRRGRPGLAAGHGAYACASLKEEFGVALVEAMAAGLVVVAPRTGGPATFVQDGVTGLLVDTQDREALARGLTRALDLAAAPGADAAAGTARDLVRERFSIQVMASALTDVYAEVARSRSAAAVRSPAP</sequence>
<dbReference type="Proteomes" id="UP000638848">
    <property type="component" value="Unassembled WGS sequence"/>
</dbReference>